<keyword evidence="1" id="KW-1133">Transmembrane helix</keyword>
<dbReference type="RefSeq" id="WP_158422440.1">
    <property type="nucleotide sequence ID" value="NZ_JAOQJL010000035.1"/>
</dbReference>
<feature type="transmembrane region" description="Helical" evidence="1">
    <location>
        <begin position="111"/>
        <end position="129"/>
    </location>
</feature>
<evidence type="ECO:0000313" key="3">
    <source>
        <dbReference type="Proteomes" id="UP001652409"/>
    </source>
</evidence>
<dbReference type="Proteomes" id="UP001652409">
    <property type="component" value="Unassembled WGS sequence"/>
</dbReference>
<evidence type="ECO:0000256" key="1">
    <source>
        <dbReference type="SAM" id="Phobius"/>
    </source>
</evidence>
<proteinExistence type="predicted"/>
<feature type="transmembrane region" description="Helical" evidence="1">
    <location>
        <begin position="20"/>
        <end position="37"/>
    </location>
</feature>
<reference evidence="2 3" key="1">
    <citation type="journal article" date="2021" name="ISME Commun">
        <title>Automated analysis of genomic sequences facilitates high-throughput and comprehensive description of bacteria.</title>
        <authorList>
            <person name="Hitch T.C.A."/>
        </authorList>
    </citation>
    <scope>NUCLEOTIDE SEQUENCE [LARGE SCALE GENOMIC DNA]</scope>
    <source>
        <strain evidence="2 3">Sanger_23</strain>
    </source>
</reference>
<keyword evidence="1" id="KW-0812">Transmembrane</keyword>
<comment type="caution">
    <text evidence="2">The sequence shown here is derived from an EMBL/GenBank/DDBJ whole genome shotgun (WGS) entry which is preliminary data.</text>
</comment>
<dbReference type="EMBL" id="JAOQJL010000035">
    <property type="protein sequence ID" value="MCU6766631.1"/>
    <property type="molecule type" value="Genomic_DNA"/>
</dbReference>
<keyword evidence="1" id="KW-0472">Membrane</keyword>
<keyword evidence="3" id="KW-1185">Reference proteome</keyword>
<gene>
    <name evidence="2" type="ORF">OCV61_14685</name>
</gene>
<protein>
    <submittedName>
        <fullName evidence="2">Uncharacterized protein</fullName>
    </submittedName>
</protein>
<feature type="transmembrane region" description="Helical" evidence="1">
    <location>
        <begin position="77"/>
        <end position="99"/>
    </location>
</feature>
<accession>A0ABT2TXX5</accession>
<sequence length="263" mass="29976">MKEMIKGILDTWILFWGSGYYQYLILLAVLLLLLFFRKRKEARLLIAYSGILLVLFFFPLSAGIIQKCIGSDVYWRVLWLLPVTVLLAYTGTALAEQAGLKARKGGHKLQGLVLILLIGVIGISGKSVWSEDNYVQVHNYQKVPDEVTQVCNLISDQQEEEEEVCVAADDYLAAYIRVYQPSFYMPYSRAGKGSKHYSSMRLYQELSSPDPDLKRVVKAVRKLGCNYLVFALPPQEKQEYLEGKGYRLIGTVNQYGVFKQEHL</sequence>
<organism evidence="2 3">
    <name type="scientific">Blautia ammoniilytica</name>
    <dbReference type="NCBI Taxonomy" id="2981782"/>
    <lineage>
        <taxon>Bacteria</taxon>
        <taxon>Bacillati</taxon>
        <taxon>Bacillota</taxon>
        <taxon>Clostridia</taxon>
        <taxon>Lachnospirales</taxon>
        <taxon>Lachnospiraceae</taxon>
        <taxon>Blautia</taxon>
    </lineage>
</organism>
<name>A0ABT2TXX5_9FIRM</name>
<evidence type="ECO:0000313" key="2">
    <source>
        <dbReference type="EMBL" id="MCU6766631.1"/>
    </source>
</evidence>
<feature type="transmembrane region" description="Helical" evidence="1">
    <location>
        <begin position="44"/>
        <end position="65"/>
    </location>
</feature>